<proteinExistence type="predicted"/>
<dbReference type="InterPro" id="IPR007863">
    <property type="entry name" value="Peptidase_M16_C"/>
</dbReference>
<dbReference type="InterPro" id="IPR011249">
    <property type="entry name" value="Metalloenz_LuxS/M16"/>
</dbReference>
<dbReference type="InterPro" id="IPR013578">
    <property type="entry name" value="Peptidase_M16C_assoc"/>
</dbReference>
<reference evidence="3" key="1">
    <citation type="submission" date="2023-07" db="EMBL/GenBank/DDBJ databases">
        <authorList>
            <consortium name="AG Swart"/>
            <person name="Singh M."/>
            <person name="Singh A."/>
            <person name="Seah K."/>
            <person name="Emmerich C."/>
        </authorList>
    </citation>
    <scope>NUCLEOTIDE SEQUENCE</scope>
    <source>
        <strain evidence="3">DP1</strain>
    </source>
</reference>
<dbReference type="GO" id="GO:0046872">
    <property type="term" value="F:metal ion binding"/>
    <property type="evidence" value="ECO:0007669"/>
    <property type="project" value="InterPro"/>
</dbReference>
<feature type="coiled-coil region" evidence="1">
    <location>
        <begin position="564"/>
        <end position="594"/>
    </location>
</feature>
<protein>
    <recommendedName>
        <fullName evidence="2">Peptidase M16C associated domain-containing protein</fullName>
    </recommendedName>
</protein>
<gene>
    <name evidence="3" type="ORF">ECRASSUSDP1_LOCUS17934</name>
</gene>
<dbReference type="SMART" id="SM01264">
    <property type="entry name" value="M16C_associated"/>
    <property type="match status" value="1"/>
</dbReference>
<dbReference type="Pfam" id="PF22516">
    <property type="entry name" value="PreP_C"/>
    <property type="match status" value="1"/>
</dbReference>
<name>A0AAD2D0L6_EUPCR</name>
<dbReference type="FunFam" id="3.30.830.10:FF:000011">
    <property type="entry name" value="Presequence protease, mitochondrial"/>
    <property type="match status" value="1"/>
</dbReference>
<dbReference type="Pfam" id="PF05193">
    <property type="entry name" value="Peptidase_M16_C"/>
    <property type="match status" value="1"/>
</dbReference>
<feature type="domain" description="Peptidase M16C associated" evidence="2">
    <location>
        <begin position="541"/>
        <end position="785"/>
    </location>
</feature>
<dbReference type="PANTHER" id="PTHR43016">
    <property type="entry name" value="PRESEQUENCE PROTEASE"/>
    <property type="match status" value="1"/>
</dbReference>
<evidence type="ECO:0000259" key="2">
    <source>
        <dbReference type="SMART" id="SM01264"/>
    </source>
</evidence>
<dbReference type="EMBL" id="CAMPGE010018126">
    <property type="protein sequence ID" value="CAI2376564.1"/>
    <property type="molecule type" value="Genomic_DNA"/>
</dbReference>
<dbReference type="Gene3D" id="3.30.830.10">
    <property type="entry name" value="Metalloenzyme, LuxS/M16 peptidase-like"/>
    <property type="match status" value="4"/>
</dbReference>
<comment type="caution">
    <text evidence="3">The sequence shown here is derived from an EMBL/GenBank/DDBJ whole genome shotgun (WGS) entry which is preliminary data.</text>
</comment>
<evidence type="ECO:0000256" key="1">
    <source>
        <dbReference type="SAM" id="Coils"/>
    </source>
</evidence>
<dbReference type="Pfam" id="PF08367">
    <property type="entry name" value="M16C_assoc"/>
    <property type="match status" value="1"/>
</dbReference>
<evidence type="ECO:0000313" key="4">
    <source>
        <dbReference type="Proteomes" id="UP001295684"/>
    </source>
</evidence>
<evidence type="ECO:0000313" key="3">
    <source>
        <dbReference type="EMBL" id="CAI2376564.1"/>
    </source>
</evidence>
<dbReference type="Pfam" id="PF00675">
    <property type="entry name" value="Peptidase_M16"/>
    <property type="match status" value="1"/>
</dbReference>
<sequence>MLSRLNPFVRGKRFTSLLKTARATFSVKNQAKLAQKLVHIPHRKMGQMETAEASQKHEAKDLIKDTPRGLQRRPYDLKVGDTIHGFTVKSVEDITDFNIKAFTLEHDETGAKYLHLDSADLENVFMVRFKTFPNDSTGIPHILEHLSLCGSKNFPVRDPFFKMIKRSLNTFMNAWTGSDFTGYPFSTCNEKDFDNLLRVYLDACFFPNLKRTDFNQEGYRYEFEEPGNPDSALQIKGVVYNEMKGVMSNADRLFLHKLSEHMFEKSCYHHNSGGDPNDIPLLKYETLKKFHEDNYHPSNSYFMTYGDLDFTNNLEYLNRNVFTHFERNEQNQKIELEDRRTSPKVKTEYFMPELVSDAETQGKLGISYLCNEVNKDNYETFCLYIMSSLFFDGPDTPFYQSIIESGLAPAFCPGVGYDTSTKEGTFTFGVSNITPSNENIRKIQKAIDETILQIYEEGIPEDKFEAQLHQVELQVKRTRQHWGLGTISNMLSYTVHDKDPLAVFKLNQYLERIRKDFKEGLFRDLMSKYLIKNKHKITLHFLPDPTIAEKEQLKESLLLEGIAKNLSKSDKERLIKEAAELKEDQEALQDIEKLPGLTLDDISPTIEYVDFNQSKIGEAPVFWFEQPTNGITHVRAKFNISHLPEELKPLLPAFCKFFTEVGTKNYDYKKFHTLMQATTGGLGLQADGFSLSADLDDSHEHIVVSLCFLDRNADKAMTYFSEILATPNFDNKSQLSDLIKNSSVEVANNIGNNSLDYGLSFASSGLKKYARNMEKLKADLFFCQLGAEVLSTSSPKGIYEDLIYNLTDLASYIIREENVSFAVTGDKKKFSFVEMKLQMVMNAIFNENSRAREKLNHTFVTDQGKFEPIYYQNFFETPLKVNNCVESFVGPGYYSDVYAHSLILGSLLTHEFFLPNIREKGGAYGAGASANESGTFNFYSFWDPKLEETYENFERGLQAVCDGNFSEKQLDQAKLVTFQKLDKVLEPSLKGMVKFTRGYTDEQLINHRNLALNCTRGDIQHIAEAVIMPQLEKGESSRVVFGAQSDSNEGLKTQGWKIEKPLEFLSSSYFDKYKQS</sequence>
<dbReference type="SUPFAM" id="SSF63411">
    <property type="entry name" value="LuxS/MPP-like metallohydrolase"/>
    <property type="match status" value="4"/>
</dbReference>
<dbReference type="InterPro" id="IPR055130">
    <property type="entry name" value="PreP_C"/>
</dbReference>
<dbReference type="InterPro" id="IPR011765">
    <property type="entry name" value="Pept_M16_N"/>
</dbReference>
<dbReference type="Proteomes" id="UP001295684">
    <property type="component" value="Unassembled WGS sequence"/>
</dbReference>
<keyword evidence="1" id="KW-0175">Coiled coil</keyword>
<dbReference type="GO" id="GO:0016485">
    <property type="term" value="P:protein processing"/>
    <property type="evidence" value="ECO:0007669"/>
    <property type="project" value="TreeGrafter"/>
</dbReference>
<dbReference type="AlphaFoldDB" id="A0AAD2D0L6"/>
<dbReference type="GO" id="GO:0005759">
    <property type="term" value="C:mitochondrial matrix"/>
    <property type="evidence" value="ECO:0007669"/>
    <property type="project" value="TreeGrafter"/>
</dbReference>
<organism evidence="3 4">
    <name type="scientific">Euplotes crassus</name>
    <dbReference type="NCBI Taxonomy" id="5936"/>
    <lineage>
        <taxon>Eukaryota</taxon>
        <taxon>Sar</taxon>
        <taxon>Alveolata</taxon>
        <taxon>Ciliophora</taxon>
        <taxon>Intramacronucleata</taxon>
        <taxon>Spirotrichea</taxon>
        <taxon>Hypotrichia</taxon>
        <taxon>Euplotida</taxon>
        <taxon>Euplotidae</taxon>
        <taxon>Moneuplotes</taxon>
    </lineage>
</organism>
<dbReference type="PANTHER" id="PTHR43016:SF13">
    <property type="entry name" value="PRESEQUENCE PROTEASE, MITOCHONDRIAL"/>
    <property type="match status" value="1"/>
</dbReference>
<accession>A0AAD2D0L6</accession>
<keyword evidence="4" id="KW-1185">Reference proteome</keyword>
<dbReference type="GO" id="GO:0004222">
    <property type="term" value="F:metalloendopeptidase activity"/>
    <property type="evidence" value="ECO:0007669"/>
    <property type="project" value="TreeGrafter"/>
</dbReference>